<feature type="region of interest" description="Disordered" evidence="1">
    <location>
        <begin position="401"/>
        <end position="426"/>
    </location>
</feature>
<feature type="region of interest" description="Disordered" evidence="1">
    <location>
        <begin position="499"/>
        <end position="617"/>
    </location>
</feature>
<evidence type="ECO:0000259" key="2">
    <source>
        <dbReference type="Pfam" id="PF10254"/>
    </source>
</evidence>
<feature type="compositionally biased region" description="Low complexity" evidence="1">
    <location>
        <begin position="171"/>
        <end position="182"/>
    </location>
</feature>
<feature type="compositionally biased region" description="Low complexity" evidence="1">
    <location>
        <begin position="1018"/>
        <end position="1034"/>
    </location>
</feature>
<protein>
    <recommendedName>
        <fullName evidence="2">Phosphofurin acidic cluster sorting protein 1/2 C-terminal domain-containing protein</fullName>
    </recommendedName>
</protein>
<feature type="region of interest" description="Disordered" evidence="1">
    <location>
        <begin position="375"/>
        <end position="394"/>
    </location>
</feature>
<feature type="compositionally biased region" description="Low complexity" evidence="1">
    <location>
        <begin position="499"/>
        <end position="512"/>
    </location>
</feature>
<feature type="compositionally biased region" description="Low complexity" evidence="1">
    <location>
        <begin position="562"/>
        <end position="582"/>
    </location>
</feature>
<dbReference type="Pfam" id="PF10254">
    <property type="entry name" value="Pacs-1"/>
    <property type="match status" value="2"/>
</dbReference>
<comment type="caution">
    <text evidence="3">The sequence shown here is derived from an EMBL/GenBank/DDBJ whole genome shotgun (WGS) entry which is preliminary data.</text>
</comment>
<name>A0A151ZSD7_TIELA</name>
<dbReference type="OrthoDB" id="28829at2759"/>
<organism evidence="3 4">
    <name type="scientific">Tieghemostelium lacteum</name>
    <name type="common">Slime mold</name>
    <name type="synonym">Dictyostelium lacteum</name>
    <dbReference type="NCBI Taxonomy" id="361077"/>
    <lineage>
        <taxon>Eukaryota</taxon>
        <taxon>Amoebozoa</taxon>
        <taxon>Evosea</taxon>
        <taxon>Eumycetozoa</taxon>
        <taxon>Dictyostelia</taxon>
        <taxon>Dictyosteliales</taxon>
        <taxon>Raperosteliaceae</taxon>
        <taxon>Tieghemostelium</taxon>
    </lineage>
</organism>
<evidence type="ECO:0000313" key="3">
    <source>
        <dbReference type="EMBL" id="KYQ96694.1"/>
    </source>
</evidence>
<feature type="compositionally biased region" description="Low complexity" evidence="1">
    <location>
        <begin position="375"/>
        <end position="392"/>
    </location>
</feature>
<feature type="region of interest" description="Disordered" evidence="1">
    <location>
        <begin position="935"/>
        <end position="960"/>
    </location>
</feature>
<sequence>MSYSVSPSLLNRTQSIGGVEGFIMIPQLNIIGSHLKSDEKTNHHSSIKRCCHIRISRLELTSTNKDKLPTTIKFSVGINKIRRGIVTSPIDLSTSLVEVSANSDALSSVGTINTNITSISPSQLPTTTMNINQNQSTSPVSGIPLSSSSMPIEIKNNPNNPNTTNDISIMSSSTSPTSLSPIQTKKQNTHTYTNTPIDTGKKVSYFYPMDIRISFHYDHSLKEYDDYIKITLLKTVISKRTRDNQTTPISYCTINLSQILQQGEIAADIDFIPITTTSSGRDNSNINNDLHTSLNLLVVSVPKEIENIDDAQEYQLNDMALSDDEHLFIDSDSGDDDDDDDYHHQPNVKQQVIGNNSAFLPISTSNVVPQSQISSGVVSSSVPGNSGTGNSSLTIPSVNSSFTSSQLTPPVQSGTSPLVNSLVPMSSNGSLSHRLLDMIDQDHRDSKKNSSSQHKRSKLQKLSSLIKPIKHQHQNSNNDSIHTDQMDELNIEAQQLEDYYSSSSESDIYNIDNYDHNHHHREPMSDEDFEFPQQLQPPSSPRPKQLQPPQQQFVNSKNSQINTSTSSLLNSFNSTTSSNVVSGIVQPTPENSHSNSASPTQVISIQQPQQPLQPPPQPQVPIEFYLNILTDSEKPNNCILINGLRRKGKRLEQMLECCTTTGQLKSQYNCVPTRSSSDINQVLKTLLSRHQGNEAIKVVIAGSDSYCHLILKAYVSLLSSKPRGWDPFVFYLLPLGKSNDIASQISNQDQTYTSLFFSAEWKKILDQQSDPTNEQAQEIENKILQYLGLFPSTSNQRYPFRFPIGEAIINVSTTSNSTVTPFIKGIQIENESLESSELQIDYWTAPVSSHHNQSSQSSSSGNSGKKKDKDDQHHCTVKTPFQIAKITRLSIVTNTLKIDPLHPPTPTTFNLFVLYKDKLSKKKNNYLRFGYSSKSSQKSKTNLSSQNIVNSSSTSLIDRSKSSSPSILITTNTQLMSNSSNNLFINSNNNSNTSAVGLLPSISTNNSSSDTDNKKPQDNSILSSTSTTSISTTDHTNSFTSSITKFICGPQSSDSKDSNTNLFRVMIDGTEVNGVKFLTVSPQWATHVKYFTIQSFVNSPTFTNE</sequence>
<dbReference type="OMA" id="FHYDHSL"/>
<evidence type="ECO:0000313" key="4">
    <source>
        <dbReference type="Proteomes" id="UP000076078"/>
    </source>
</evidence>
<dbReference type="PANTHER" id="PTHR13280">
    <property type="entry name" value="PHOSPHOFURIN ACIDIC CLUSTER SORTING PROTEIN"/>
    <property type="match status" value="1"/>
</dbReference>
<dbReference type="Proteomes" id="UP000076078">
    <property type="component" value="Unassembled WGS sequence"/>
</dbReference>
<feature type="compositionally biased region" description="Low complexity" evidence="1">
    <location>
        <begin position="942"/>
        <end position="955"/>
    </location>
</feature>
<dbReference type="FunCoup" id="A0A151ZSD7">
    <property type="interactions" value="371"/>
</dbReference>
<dbReference type="InterPro" id="IPR019381">
    <property type="entry name" value="PACS1/2_C"/>
</dbReference>
<feature type="domain" description="Phosphofurin acidic cluster sorting protein 1/2 C-terminal" evidence="2">
    <location>
        <begin position="1034"/>
        <end position="1095"/>
    </location>
</feature>
<dbReference type="STRING" id="361077.A0A151ZSD7"/>
<feature type="region of interest" description="Disordered" evidence="1">
    <location>
        <begin position="1004"/>
        <end position="1034"/>
    </location>
</feature>
<evidence type="ECO:0000256" key="1">
    <source>
        <dbReference type="SAM" id="MobiDB-lite"/>
    </source>
</evidence>
<dbReference type="PANTHER" id="PTHR13280:SF17">
    <property type="entry name" value="KRUEPPEL TARGET AT 95D, ISOFORM A"/>
    <property type="match status" value="1"/>
</dbReference>
<feature type="compositionally biased region" description="Polar residues" evidence="1">
    <location>
        <begin position="183"/>
        <end position="193"/>
    </location>
</feature>
<reference evidence="3 4" key="1">
    <citation type="submission" date="2015-12" db="EMBL/GenBank/DDBJ databases">
        <title>Dictyostelia acquired genes for synthesis and detection of signals that induce cell-type specialization by lateral gene transfer from prokaryotes.</title>
        <authorList>
            <person name="Gloeckner G."/>
            <person name="Schaap P."/>
        </authorList>
    </citation>
    <scope>NUCLEOTIDE SEQUENCE [LARGE SCALE GENOMIC DNA]</scope>
    <source>
        <strain evidence="3 4">TK</strain>
    </source>
</reference>
<proteinExistence type="predicted"/>
<feature type="compositionally biased region" description="Low complexity" evidence="1">
    <location>
        <begin position="848"/>
        <end position="863"/>
    </location>
</feature>
<feature type="compositionally biased region" description="Low complexity" evidence="1">
    <location>
        <begin position="532"/>
        <end position="552"/>
    </location>
</feature>
<feature type="region of interest" description="Disordered" evidence="1">
    <location>
        <begin position="171"/>
        <end position="193"/>
    </location>
</feature>
<keyword evidence="4" id="KW-1185">Reference proteome</keyword>
<accession>A0A151ZSD7</accession>
<gene>
    <name evidence="3" type="ORF">DLAC_03987</name>
</gene>
<feature type="region of interest" description="Disordered" evidence="1">
    <location>
        <begin position="848"/>
        <end position="874"/>
    </location>
</feature>
<feature type="region of interest" description="Disordered" evidence="1">
    <location>
        <begin position="327"/>
        <end position="347"/>
    </location>
</feature>
<feature type="domain" description="Phosphofurin acidic cluster sorting protein 1/2 C-terminal" evidence="2">
    <location>
        <begin position="629"/>
        <end position="824"/>
    </location>
</feature>
<feature type="compositionally biased region" description="Polar residues" evidence="1">
    <location>
        <begin position="588"/>
        <end position="605"/>
    </location>
</feature>
<feature type="compositionally biased region" description="Basic and acidic residues" evidence="1">
    <location>
        <begin position="865"/>
        <end position="874"/>
    </location>
</feature>
<dbReference type="EMBL" id="LODT01000021">
    <property type="protein sequence ID" value="KYQ96694.1"/>
    <property type="molecule type" value="Genomic_DNA"/>
</dbReference>
<dbReference type="InParanoid" id="A0A151ZSD7"/>
<dbReference type="AlphaFoldDB" id="A0A151ZSD7"/>